<comment type="caution">
    <text evidence="1">The sequence shown here is derived from an EMBL/GenBank/DDBJ whole genome shotgun (WGS) entry which is preliminary data.</text>
</comment>
<reference evidence="1" key="1">
    <citation type="submission" date="2023-03" db="EMBL/GenBank/DDBJ databases">
        <title>Massive genome expansion in bonnet fungi (Mycena s.s.) driven by repeated elements and novel gene families across ecological guilds.</title>
        <authorList>
            <consortium name="Lawrence Berkeley National Laboratory"/>
            <person name="Harder C.B."/>
            <person name="Miyauchi S."/>
            <person name="Viragh M."/>
            <person name="Kuo A."/>
            <person name="Thoen E."/>
            <person name="Andreopoulos B."/>
            <person name="Lu D."/>
            <person name="Skrede I."/>
            <person name="Drula E."/>
            <person name="Henrissat B."/>
            <person name="Morin E."/>
            <person name="Kohler A."/>
            <person name="Barry K."/>
            <person name="LaButti K."/>
            <person name="Morin E."/>
            <person name="Salamov A."/>
            <person name="Lipzen A."/>
            <person name="Mereny Z."/>
            <person name="Hegedus B."/>
            <person name="Baldrian P."/>
            <person name="Stursova M."/>
            <person name="Weitz H."/>
            <person name="Taylor A."/>
            <person name="Grigoriev I.V."/>
            <person name="Nagy L.G."/>
            <person name="Martin F."/>
            <person name="Kauserud H."/>
        </authorList>
    </citation>
    <scope>NUCLEOTIDE SEQUENCE</scope>
    <source>
        <strain evidence="1">CBHHK200</strain>
    </source>
</reference>
<dbReference type="AlphaFoldDB" id="A0AAD6WX23"/>
<dbReference type="EMBL" id="JARJCM010000137">
    <property type="protein sequence ID" value="KAJ7026526.1"/>
    <property type="molecule type" value="Genomic_DNA"/>
</dbReference>
<evidence type="ECO:0000313" key="2">
    <source>
        <dbReference type="Proteomes" id="UP001218188"/>
    </source>
</evidence>
<gene>
    <name evidence="1" type="ORF">C8F04DRAFT_1190469</name>
</gene>
<keyword evidence="2" id="KW-1185">Reference proteome</keyword>
<dbReference type="Proteomes" id="UP001218188">
    <property type="component" value="Unassembled WGS sequence"/>
</dbReference>
<name>A0AAD6WX23_9AGAR</name>
<sequence>MKVEAIRKPGTFVVTRTELRPLGRFKWKYSPGEIKVYQRWMDVHGSSRIVCLRIWGFATGSCEGKRVYRQQLHQLRRILNVDDSREVSVAESWFDMGSYCHEWEKRDDCFYVMLKDPRPERITRFRAIKPGDGIVFCCTMTRIDRTVARSKALILRLNNGGESSEGLTKA</sequence>
<protein>
    <submittedName>
        <fullName evidence="1">Uncharacterized protein</fullName>
    </submittedName>
</protein>
<proteinExistence type="predicted"/>
<accession>A0AAD6WX23</accession>
<evidence type="ECO:0000313" key="1">
    <source>
        <dbReference type="EMBL" id="KAJ7026526.1"/>
    </source>
</evidence>
<organism evidence="1 2">
    <name type="scientific">Mycena alexandri</name>
    <dbReference type="NCBI Taxonomy" id="1745969"/>
    <lineage>
        <taxon>Eukaryota</taxon>
        <taxon>Fungi</taxon>
        <taxon>Dikarya</taxon>
        <taxon>Basidiomycota</taxon>
        <taxon>Agaricomycotina</taxon>
        <taxon>Agaricomycetes</taxon>
        <taxon>Agaricomycetidae</taxon>
        <taxon>Agaricales</taxon>
        <taxon>Marasmiineae</taxon>
        <taxon>Mycenaceae</taxon>
        <taxon>Mycena</taxon>
    </lineage>
</organism>